<feature type="compositionally biased region" description="Basic and acidic residues" evidence="12">
    <location>
        <begin position="33"/>
        <end position="43"/>
    </location>
</feature>
<evidence type="ECO:0000256" key="9">
    <source>
        <dbReference type="ARBA" id="ARBA00023128"/>
    </source>
</evidence>
<dbReference type="FunFam" id="3.30.160.190:FF:000001">
    <property type="entry name" value="NADH-ubiquinone oxidoreductase 21 kDa subunit mitochondrial"/>
    <property type="match status" value="1"/>
</dbReference>
<name>A0ABD3W3P1_SINWO</name>
<evidence type="ECO:0000256" key="5">
    <source>
        <dbReference type="ARBA" id="ARBA00022660"/>
    </source>
</evidence>
<dbReference type="Proteomes" id="UP001634394">
    <property type="component" value="Unassembled WGS sequence"/>
</dbReference>
<dbReference type="InterPro" id="IPR038532">
    <property type="entry name" value="NDUFS4-like_sf"/>
</dbReference>
<dbReference type="PANTHER" id="PTHR12219">
    <property type="entry name" value="NADH-UBIQUINONE OXIDOREDUCTASE"/>
    <property type="match status" value="1"/>
</dbReference>
<sequence>MATLFRFWASARQVLPKHFTRTLSSAPSSSLTHTEKKEPKESEITSITVDAKDDITSLSGVPEEHIKTRMVRICVPARNPMQSGTFNTKNWRIEFETRERWENPLMGWTSTADPLSNMIVNFSSKEAAVEFCEKNGWEYYVEEEKAPVFKKKSYGANFSWNKKTRVSTK</sequence>
<comment type="function">
    <text evidence="1 11">Accessory subunit of the mitochondrial membrane respiratory chain NADH dehydrogenase (Complex I), that is believed not to be involved in catalysis. Complex I functions in the transfer of electrons from NADH to the respiratory chain. The immediate electron acceptor for the enzyme is believed to be ubiquinone.</text>
</comment>
<evidence type="ECO:0000256" key="12">
    <source>
        <dbReference type="SAM" id="MobiDB-lite"/>
    </source>
</evidence>
<organism evidence="13 14">
    <name type="scientific">Sinanodonta woodiana</name>
    <name type="common">Chinese pond mussel</name>
    <name type="synonym">Anodonta woodiana</name>
    <dbReference type="NCBI Taxonomy" id="1069815"/>
    <lineage>
        <taxon>Eukaryota</taxon>
        <taxon>Metazoa</taxon>
        <taxon>Spiralia</taxon>
        <taxon>Lophotrochozoa</taxon>
        <taxon>Mollusca</taxon>
        <taxon>Bivalvia</taxon>
        <taxon>Autobranchia</taxon>
        <taxon>Heteroconchia</taxon>
        <taxon>Palaeoheterodonta</taxon>
        <taxon>Unionida</taxon>
        <taxon>Unionoidea</taxon>
        <taxon>Unionidae</taxon>
        <taxon>Unioninae</taxon>
        <taxon>Sinanodonta</taxon>
    </lineage>
</organism>
<comment type="similarity">
    <text evidence="2 11">Belongs to the complex I NDUFS4 subunit family.</text>
</comment>
<comment type="caution">
    <text evidence="13">The sequence shown here is derived from an EMBL/GenBank/DDBJ whole genome shotgun (WGS) entry which is preliminary data.</text>
</comment>
<evidence type="ECO:0000256" key="8">
    <source>
        <dbReference type="ARBA" id="ARBA00022982"/>
    </source>
</evidence>
<dbReference type="Pfam" id="PF04800">
    <property type="entry name" value="NDUS4"/>
    <property type="match status" value="1"/>
</dbReference>
<dbReference type="EMBL" id="JBJQND010000009">
    <property type="protein sequence ID" value="KAL3867343.1"/>
    <property type="molecule type" value="Genomic_DNA"/>
</dbReference>
<evidence type="ECO:0000256" key="11">
    <source>
        <dbReference type="RuleBase" id="RU367010"/>
    </source>
</evidence>
<dbReference type="InterPro" id="IPR006885">
    <property type="entry name" value="NADH_UbQ_FeS_4_mit-like"/>
</dbReference>
<dbReference type="GO" id="GO:0005743">
    <property type="term" value="C:mitochondrial inner membrane"/>
    <property type="evidence" value="ECO:0007669"/>
    <property type="project" value="UniProtKB-SubCell"/>
</dbReference>
<accession>A0ABD3W3P1</accession>
<keyword evidence="8 11" id="KW-0249">Electron transport</keyword>
<keyword evidence="7 11" id="KW-0809">Transit peptide</keyword>
<evidence type="ECO:0000256" key="6">
    <source>
        <dbReference type="ARBA" id="ARBA00022792"/>
    </source>
</evidence>
<proteinExistence type="inferred from homology"/>
<gene>
    <name evidence="13" type="ORF">ACJMK2_044553</name>
</gene>
<comment type="subcellular location">
    <subcellularLocation>
        <location evidence="11">Mitochondrion inner membrane</location>
        <topology evidence="11">Peripheral membrane protein</topology>
        <orientation evidence="11">Matrix side</orientation>
    </subcellularLocation>
</comment>
<dbReference type="AlphaFoldDB" id="A0ABD3W3P1"/>
<evidence type="ECO:0000256" key="7">
    <source>
        <dbReference type="ARBA" id="ARBA00022946"/>
    </source>
</evidence>
<protein>
    <recommendedName>
        <fullName evidence="3 11">NADH dehydrogenase [ubiquinone] iron-sulfur protein 4, mitochondrial</fullName>
    </recommendedName>
</protein>
<keyword evidence="9 11" id="KW-0496">Mitochondrion</keyword>
<evidence type="ECO:0000256" key="1">
    <source>
        <dbReference type="ARBA" id="ARBA00003195"/>
    </source>
</evidence>
<evidence type="ECO:0000256" key="3">
    <source>
        <dbReference type="ARBA" id="ARBA00015796"/>
    </source>
</evidence>
<evidence type="ECO:0000256" key="10">
    <source>
        <dbReference type="ARBA" id="ARBA00023136"/>
    </source>
</evidence>
<keyword evidence="4 11" id="KW-0813">Transport</keyword>
<keyword evidence="5 11" id="KW-0679">Respiratory chain</keyword>
<evidence type="ECO:0000256" key="2">
    <source>
        <dbReference type="ARBA" id="ARBA00005882"/>
    </source>
</evidence>
<keyword evidence="14" id="KW-1185">Reference proteome</keyword>
<dbReference type="Gene3D" id="3.30.160.190">
    <property type="entry name" value="atu1810 like domain"/>
    <property type="match status" value="1"/>
</dbReference>
<dbReference type="PANTHER" id="PTHR12219:SF8">
    <property type="entry name" value="NADH DEHYDROGENASE [UBIQUINONE] IRON-SULFUR PROTEIN 4, MITOCHONDRIAL"/>
    <property type="match status" value="1"/>
</dbReference>
<reference evidence="13 14" key="1">
    <citation type="submission" date="2024-11" db="EMBL/GenBank/DDBJ databases">
        <title>Chromosome-level genome assembly of the freshwater bivalve Anodonta woodiana.</title>
        <authorList>
            <person name="Chen X."/>
        </authorList>
    </citation>
    <scope>NUCLEOTIDE SEQUENCE [LARGE SCALE GENOMIC DNA]</scope>
    <source>
        <strain evidence="13">MN2024</strain>
        <tissue evidence="13">Gills</tissue>
    </source>
</reference>
<keyword evidence="6 11" id="KW-0999">Mitochondrion inner membrane</keyword>
<feature type="region of interest" description="Disordered" evidence="12">
    <location>
        <begin position="24"/>
        <end position="44"/>
    </location>
</feature>
<evidence type="ECO:0000313" key="14">
    <source>
        <dbReference type="Proteomes" id="UP001634394"/>
    </source>
</evidence>
<keyword evidence="10 11" id="KW-0472">Membrane</keyword>
<evidence type="ECO:0000313" key="13">
    <source>
        <dbReference type="EMBL" id="KAL3867343.1"/>
    </source>
</evidence>
<evidence type="ECO:0000256" key="4">
    <source>
        <dbReference type="ARBA" id="ARBA00022448"/>
    </source>
</evidence>